<dbReference type="Pfam" id="PF02021">
    <property type="entry name" value="UPF0102"/>
    <property type="match status" value="1"/>
</dbReference>
<organism evidence="1">
    <name type="scientific">freshwater metagenome</name>
    <dbReference type="NCBI Taxonomy" id="449393"/>
    <lineage>
        <taxon>unclassified sequences</taxon>
        <taxon>metagenomes</taxon>
        <taxon>ecological metagenomes</taxon>
    </lineage>
</organism>
<dbReference type="GO" id="GO:0003676">
    <property type="term" value="F:nucleic acid binding"/>
    <property type="evidence" value="ECO:0007669"/>
    <property type="project" value="InterPro"/>
</dbReference>
<gene>
    <name evidence="1" type="ORF">UFOPK3573_01120</name>
</gene>
<dbReference type="Gene3D" id="3.40.1350.10">
    <property type="match status" value="1"/>
</dbReference>
<dbReference type="PANTHER" id="PTHR34039">
    <property type="entry name" value="UPF0102 PROTEIN YRAN"/>
    <property type="match status" value="1"/>
</dbReference>
<dbReference type="InterPro" id="IPR011335">
    <property type="entry name" value="Restrct_endonuc-II-like"/>
</dbReference>
<dbReference type="HAMAP" id="MF_00048">
    <property type="entry name" value="UPF0102"/>
    <property type="match status" value="1"/>
</dbReference>
<dbReference type="InterPro" id="IPR011856">
    <property type="entry name" value="tRNA_endonuc-like_dom_sf"/>
</dbReference>
<dbReference type="CDD" id="cd20736">
    <property type="entry name" value="PoNe_Nuclease"/>
    <property type="match status" value="1"/>
</dbReference>
<protein>
    <submittedName>
        <fullName evidence="1">Unannotated protein</fullName>
    </submittedName>
</protein>
<dbReference type="EMBL" id="CAFBMJ010000115">
    <property type="protein sequence ID" value="CAB4909175.1"/>
    <property type="molecule type" value="Genomic_DNA"/>
</dbReference>
<name>A0A6J7GX62_9ZZZZ</name>
<evidence type="ECO:0000313" key="1">
    <source>
        <dbReference type="EMBL" id="CAB4909175.1"/>
    </source>
</evidence>
<dbReference type="SUPFAM" id="SSF52980">
    <property type="entry name" value="Restriction endonuclease-like"/>
    <property type="match status" value="1"/>
</dbReference>
<sequence length="160" mass="17830">MGVGHVPHEPICSARESVEFQRSQHRRAATNRSLKASAAARIARGKWAEDLVSRWYEQHGYVIVARNWRCKRGELDVVALKDGELVVCEVKARASNAYGTPAEAVTLAKQLKVRRATADFRASMREANNPLAALVNIARIVRFDVACVLGTQLEMLEDIF</sequence>
<accession>A0A6J7GX62</accession>
<proteinExistence type="inferred from homology"/>
<reference evidence="1" key="1">
    <citation type="submission" date="2020-05" db="EMBL/GenBank/DDBJ databases">
        <authorList>
            <person name="Chiriac C."/>
            <person name="Salcher M."/>
            <person name="Ghai R."/>
            <person name="Kavagutti S V."/>
        </authorList>
    </citation>
    <scope>NUCLEOTIDE SEQUENCE</scope>
</reference>
<dbReference type="InterPro" id="IPR003509">
    <property type="entry name" value="UPF0102_YraN-like"/>
</dbReference>
<dbReference type="AlphaFoldDB" id="A0A6J7GX62"/>
<dbReference type="PANTHER" id="PTHR34039:SF1">
    <property type="entry name" value="UPF0102 PROTEIN YRAN"/>
    <property type="match status" value="1"/>
</dbReference>